<gene>
    <name evidence="1" type="ORF">ACFOHH_18475</name>
</gene>
<accession>A0ABV7DJI5</accession>
<comment type="caution">
    <text evidence="1">The sequence shown here is derived from an EMBL/GenBank/DDBJ whole genome shotgun (WGS) entry which is preliminary data.</text>
</comment>
<dbReference type="RefSeq" id="WP_257315467.1">
    <property type="nucleotide sequence ID" value="NZ_JANFDG010000012.1"/>
</dbReference>
<dbReference type="EMBL" id="JBHRSP010000032">
    <property type="protein sequence ID" value="MFC3075101.1"/>
    <property type="molecule type" value="Genomic_DNA"/>
</dbReference>
<reference evidence="2" key="1">
    <citation type="journal article" date="2019" name="Int. J. Syst. Evol. Microbiol.">
        <title>The Global Catalogue of Microorganisms (GCM) 10K type strain sequencing project: providing services to taxonomists for standard genome sequencing and annotation.</title>
        <authorList>
            <consortium name="The Broad Institute Genomics Platform"/>
            <consortium name="The Broad Institute Genome Sequencing Center for Infectious Disease"/>
            <person name="Wu L."/>
            <person name="Ma J."/>
        </authorList>
    </citation>
    <scope>NUCLEOTIDE SEQUENCE [LARGE SCALE GENOMIC DNA]</scope>
    <source>
        <strain evidence="2">KCTC 52677</strain>
    </source>
</reference>
<name>A0ABV7DJI5_9HYPH</name>
<dbReference type="Proteomes" id="UP001595377">
    <property type="component" value="Unassembled WGS sequence"/>
</dbReference>
<sequence>MTPYQTDRLWHDAVILEGGRQVLRVQSTRDALLCLRNHWPRKDGGVRREAIDLCERGLAGDDDPALAREAFIAAAEEAGFQVNLWPTA</sequence>
<protein>
    <submittedName>
        <fullName evidence="1">DUF982 domain-containing protein</fullName>
    </submittedName>
</protein>
<organism evidence="1 2">
    <name type="scientific">Shinella pollutisoli</name>
    <dbReference type="NCBI Taxonomy" id="2250594"/>
    <lineage>
        <taxon>Bacteria</taxon>
        <taxon>Pseudomonadati</taxon>
        <taxon>Pseudomonadota</taxon>
        <taxon>Alphaproteobacteria</taxon>
        <taxon>Hyphomicrobiales</taxon>
        <taxon>Rhizobiaceae</taxon>
        <taxon>Shinella</taxon>
    </lineage>
</organism>
<evidence type="ECO:0000313" key="1">
    <source>
        <dbReference type="EMBL" id="MFC3075101.1"/>
    </source>
</evidence>
<evidence type="ECO:0000313" key="2">
    <source>
        <dbReference type="Proteomes" id="UP001595377"/>
    </source>
</evidence>
<keyword evidence="2" id="KW-1185">Reference proteome</keyword>
<dbReference type="InterPro" id="IPR010385">
    <property type="entry name" value="DUF982"/>
</dbReference>
<dbReference type="Pfam" id="PF06169">
    <property type="entry name" value="DUF982"/>
    <property type="match status" value="1"/>
</dbReference>
<proteinExistence type="predicted"/>
<dbReference type="Gene3D" id="6.10.250.730">
    <property type="match status" value="1"/>
</dbReference>